<dbReference type="GO" id="GO:0072354">
    <property type="term" value="F:histone H3T3 kinase activity"/>
    <property type="evidence" value="ECO:0007669"/>
    <property type="project" value="TreeGrafter"/>
</dbReference>
<dbReference type="PANTHER" id="PTHR24419">
    <property type="entry name" value="INTERLEUKIN-1 RECEPTOR-ASSOCIATED KINASE"/>
    <property type="match status" value="1"/>
</dbReference>
<name>A0A6C0KGM7_9ZZZZ</name>
<dbReference type="Gene3D" id="1.10.510.10">
    <property type="entry name" value="Transferase(Phosphotransferase) domain 1"/>
    <property type="match status" value="1"/>
</dbReference>
<accession>A0A6C0KGM7</accession>
<organism evidence="2">
    <name type="scientific">viral metagenome</name>
    <dbReference type="NCBI Taxonomy" id="1070528"/>
    <lineage>
        <taxon>unclassified sequences</taxon>
        <taxon>metagenomes</taxon>
        <taxon>organismal metagenomes</taxon>
    </lineage>
</organism>
<feature type="domain" description="Protein kinase" evidence="1">
    <location>
        <begin position="1"/>
        <end position="336"/>
    </location>
</feature>
<sequence length="336" mass="36650">MRVLGVGNYGFVVEGRRPATVEKIVSVEEYQNVPEAAIQRESSRHCCHVPPVHDWYVCDDEQCPCFANVRYAELPTTIGGIEVEQDSWVGIDGGRVIAPCGTGPAPPEELEQLQLLDKPSHCHIITQRIDGVSLEEYAVGCSQRRMRLVCLQVFNALATLQAACPGFRHNDLHAANVLVSQADGKRSLAYRNTGQNVFLRHGDPVVHIIDFGFASCMATPSPMVRASAEAPPFEAHGICDQHCPQFDMHRFATGVLPYLRANKRVSGDGELKRLLCACAKGETELGAELQVQLRRRADAVGLTSIDGCAVAYGDLTPARCCAAQCFASLWSPCQFG</sequence>
<dbReference type="SUPFAM" id="SSF56112">
    <property type="entry name" value="Protein kinase-like (PK-like)"/>
    <property type="match status" value="1"/>
</dbReference>
<dbReference type="InterPro" id="IPR000719">
    <property type="entry name" value="Prot_kinase_dom"/>
</dbReference>
<evidence type="ECO:0000259" key="1">
    <source>
        <dbReference type="PROSITE" id="PS50011"/>
    </source>
</evidence>
<dbReference type="PROSITE" id="PS50011">
    <property type="entry name" value="PROTEIN_KINASE_DOM"/>
    <property type="match status" value="1"/>
</dbReference>
<reference evidence="2" key="1">
    <citation type="journal article" date="2020" name="Nature">
        <title>Giant virus diversity and host interactions through global metagenomics.</title>
        <authorList>
            <person name="Schulz F."/>
            <person name="Roux S."/>
            <person name="Paez-Espino D."/>
            <person name="Jungbluth S."/>
            <person name="Walsh D.A."/>
            <person name="Denef V.J."/>
            <person name="McMahon K.D."/>
            <person name="Konstantinidis K.T."/>
            <person name="Eloe-Fadrosh E.A."/>
            <person name="Kyrpides N.C."/>
            <person name="Woyke T."/>
        </authorList>
    </citation>
    <scope>NUCLEOTIDE SEQUENCE</scope>
    <source>
        <strain evidence="2">GVMAG-S-1103017-68</strain>
    </source>
</reference>
<dbReference type="GO" id="GO:0035556">
    <property type="term" value="P:intracellular signal transduction"/>
    <property type="evidence" value="ECO:0007669"/>
    <property type="project" value="TreeGrafter"/>
</dbReference>
<dbReference type="GO" id="GO:0005737">
    <property type="term" value="C:cytoplasm"/>
    <property type="evidence" value="ECO:0007669"/>
    <property type="project" value="TreeGrafter"/>
</dbReference>
<dbReference type="AlphaFoldDB" id="A0A6C0KGM7"/>
<evidence type="ECO:0000313" key="2">
    <source>
        <dbReference type="EMBL" id="QHU15488.1"/>
    </source>
</evidence>
<dbReference type="GO" id="GO:0005524">
    <property type="term" value="F:ATP binding"/>
    <property type="evidence" value="ECO:0007669"/>
    <property type="project" value="InterPro"/>
</dbReference>
<protein>
    <recommendedName>
        <fullName evidence="1">Protein kinase domain-containing protein</fullName>
    </recommendedName>
</protein>
<dbReference type="GO" id="GO:0005634">
    <property type="term" value="C:nucleus"/>
    <property type="evidence" value="ECO:0007669"/>
    <property type="project" value="TreeGrafter"/>
</dbReference>
<dbReference type="GO" id="GO:0000278">
    <property type="term" value="P:mitotic cell cycle"/>
    <property type="evidence" value="ECO:0007669"/>
    <property type="project" value="TreeGrafter"/>
</dbReference>
<dbReference type="InterPro" id="IPR011009">
    <property type="entry name" value="Kinase-like_dom_sf"/>
</dbReference>
<proteinExistence type="predicted"/>
<dbReference type="PANTHER" id="PTHR24419:SF18">
    <property type="entry name" value="SERINE_THREONINE-PROTEIN KINASE HASPIN"/>
    <property type="match status" value="1"/>
</dbReference>
<dbReference type="EMBL" id="MN740861">
    <property type="protein sequence ID" value="QHU15488.1"/>
    <property type="molecule type" value="Genomic_DNA"/>
</dbReference>